<dbReference type="InterPro" id="IPR001789">
    <property type="entry name" value="Sig_transdc_resp-reg_receiver"/>
</dbReference>
<keyword evidence="1 3" id="KW-0238">DNA-binding</keyword>
<dbReference type="SUPFAM" id="SSF46894">
    <property type="entry name" value="C-terminal effector domain of the bipartite response regulators"/>
    <property type="match status" value="1"/>
</dbReference>
<evidence type="ECO:0000313" key="7">
    <source>
        <dbReference type="Proteomes" id="UP001187221"/>
    </source>
</evidence>
<organism evidence="6 7">
    <name type="scientific">Novosphingobium pituita</name>
    <dbReference type="NCBI Taxonomy" id="3056842"/>
    <lineage>
        <taxon>Bacteria</taxon>
        <taxon>Pseudomonadati</taxon>
        <taxon>Pseudomonadota</taxon>
        <taxon>Alphaproteobacteria</taxon>
        <taxon>Sphingomonadales</taxon>
        <taxon>Sphingomonadaceae</taxon>
        <taxon>Novosphingobium</taxon>
    </lineage>
</organism>
<dbReference type="PANTHER" id="PTHR48111:SF36">
    <property type="entry name" value="TRANSCRIPTIONAL REGULATORY PROTEIN CUTR"/>
    <property type="match status" value="1"/>
</dbReference>
<dbReference type="SMART" id="SM00862">
    <property type="entry name" value="Trans_reg_C"/>
    <property type="match status" value="1"/>
</dbReference>
<feature type="domain" description="OmpR/PhoB-type" evidence="5">
    <location>
        <begin position="124"/>
        <end position="220"/>
    </location>
</feature>
<feature type="DNA-binding region" description="OmpR/PhoB-type" evidence="3">
    <location>
        <begin position="124"/>
        <end position="220"/>
    </location>
</feature>
<evidence type="ECO:0000259" key="5">
    <source>
        <dbReference type="PROSITE" id="PS51755"/>
    </source>
</evidence>
<dbReference type="Pfam" id="PF00072">
    <property type="entry name" value="Response_reg"/>
    <property type="match status" value="1"/>
</dbReference>
<dbReference type="Gene3D" id="6.10.250.690">
    <property type="match status" value="1"/>
</dbReference>
<dbReference type="PROSITE" id="PS50110">
    <property type="entry name" value="RESPONSE_REGULATORY"/>
    <property type="match status" value="1"/>
</dbReference>
<evidence type="ECO:0000256" key="3">
    <source>
        <dbReference type="PROSITE-ProRule" id="PRU01091"/>
    </source>
</evidence>
<gene>
    <name evidence="6" type="ORF">NUTIK01_08030</name>
</gene>
<dbReference type="PANTHER" id="PTHR48111">
    <property type="entry name" value="REGULATOR OF RPOS"/>
    <property type="match status" value="1"/>
</dbReference>
<feature type="domain" description="Response regulatory" evidence="4">
    <location>
        <begin position="2"/>
        <end position="116"/>
    </location>
</feature>
<dbReference type="SMART" id="SM00448">
    <property type="entry name" value="REC"/>
    <property type="match status" value="1"/>
</dbReference>
<dbReference type="Pfam" id="PF00486">
    <property type="entry name" value="Trans_reg_C"/>
    <property type="match status" value="1"/>
</dbReference>
<evidence type="ECO:0000256" key="2">
    <source>
        <dbReference type="PROSITE-ProRule" id="PRU00169"/>
    </source>
</evidence>
<comment type="caution">
    <text evidence="6">The sequence shown here is derived from an EMBL/GenBank/DDBJ whole genome shotgun (WGS) entry which is preliminary data.</text>
</comment>
<dbReference type="Gene3D" id="1.10.10.10">
    <property type="entry name" value="Winged helix-like DNA-binding domain superfamily/Winged helix DNA-binding domain"/>
    <property type="match status" value="1"/>
</dbReference>
<evidence type="ECO:0000313" key="6">
    <source>
        <dbReference type="EMBL" id="GMM60026.1"/>
    </source>
</evidence>
<dbReference type="InterPro" id="IPR001867">
    <property type="entry name" value="OmpR/PhoB-type_DNA-bd"/>
</dbReference>
<reference evidence="6 7" key="1">
    <citation type="submission" date="2023-06" db="EMBL/GenBank/DDBJ databases">
        <title>Draft genome sequence of Novosphingobium sp. strain IK01.</title>
        <authorList>
            <person name="Hatamoto M."/>
            <person name="Ikarashi T."/>
            <person name="Yamaguchi T."/>
        </authorList>
    </citation>
    <scope>NUCLEOTIDE SEQUENCE [LARGE SCALE GENOMIC DNA]</scope>
    <source>
        <strain evidence="6 7">IK01</strain>
    </source>
</reference>
<keyword evidence="7" id="KW-1185">Reference proteome</keyword>
<sequence length="222" mass="23674">MSVLVVEDDVAIGRAVVQGLTGKGFPTRWLRQGEGVLDLLGREAVATVVLDIGLPDADGFALCRQIRAAGHDMPILMLTARGGLDDRLDGFDAGADDYLAKPFAFAELAARVAVLVRRSAQRQPAPVVWEGLEIDAVTGAACWQGEPLALEPRSQALLLHLARERGGTATRQDLFDAVWGVEAEITDNALDVAISTLRKRLAGTGIAVTTVRGQGFRLDIIP</sequence>
<dbReference type="EMBL" id="BTFW01000001">
    <property type="protein sequence ID" value="GMM60026.1"/>
    <property type="molecule type" value="Genomic_DNA"/>
</dbReference>
<accession>A0ABQ6P7B8</accession>
<keyword evidence="2" id="KW-0597">Phosphoprotein</keyword>
<dbReference type="RefSeq" id="WP_317973850.1">
    <property type="nucleotide sequence ID" value="NZ_BTFW01000001.1"/>
</dbReference>
<name>A0ABQ6P7B8_9SPHN</name>
<protein>
    <submittedName>
        <fullName evidence="6">Response regulator transcription factor</fullName>
    </submittedName>
</protein>
<dbReference type="InterPro" id="IPR039420">
    <property type="entry name" value="WalR-like"/>
</dbReference>
<dbReference type="InterPro" id="IPR011006">
    <property type="entry name" value="CheY-like_superfamily"/>
</dbReference>
<dbReference type="SUPFAM" id="SSF52172">
    <property type="entry name" value="CheY-like"/>
    <property type="match status" value="1"/>
</dbReference>
<evidence type="ECO:0000259" key="4">
    <source>
        <dbReference type="PROSITE" id="PS50110"/>
    </source>
</evidence>
<dbReference type="PROSITE" id="PS51755">
    <property type="entry name" value="OMPR_PHOB"/>
    <property type="match status" value="1"/>
</dbReference>
<dbReference type="InterPro" id="IPR036388">
    <property type="entry name" value="WH-like_DNA-bd_sf"/>
</dbReference>
<dbReference type="CDD" id="cd00383">
    <property type="entry name" value="trans_reg_C"/>
    <property type="match status" value="1"/>
</dbReference>
<evidence type="ECO:0000256" key="1">
    <source>
        <dbReference type="ARBA" id="ARBA00023125"/>
    </source>
</evidence>
<feature type="modified residue" description="4-aspartylphosphate" evidence="2">
    <location>
        <position position="51"/>
    </location>
</feature>
<dbReference type="Gene3D" id="3.40.50.2300">
    <property type="match status" value="1"/>
</dbReference>
<proteinExistence type="predicted"/>
<dbReference type="Proteomes" id="UP001187221">
    <property type="component" value="Unassembled WGS sequence"/>
</dbReference>
<dbReference type="InterPro" id="IPR016032">
    <property type="entry name" value="Sig_transdc_resp-reg_C-effctor"/>
</dbReference>